<organism evidence="7 8">
    <name type="scientific">Sulfurimicrobium lacus</name>
    <dbReference type="NCBI Taxonomy" id="2715678"/>
    <lineage>
        <taxon>Bacteria</taxon>
        <taxon>Pseudomonadati</taxon>
        <taxon>Pseudomonadota</taxon>
        <taxon>Betaproteobacteria</taxon>
        <taxon>Nitrosomonadales</taxon>
        <taxon>Sulfuricellaceae</taxon>
        <taxon>Sulfurimicrobium</taxon>
    </lineage>
</organism>
<dbReference type="GO" id="GO:0090729">
    <property type="term" value="F:toxin activity"/>
    <property type="evidence" value="ECO:0007669"/>
    <property type="project" value="UniProtKB-KW"/>
</dbReference>
<gene>
    <name evidence="5" type="primary">vapC</name>
    <name evidence="7" type="ORF">SKTS_01470</name>
</gene>
<evidence type="ECO:0000256" key="1">
    <source>
        <dbReference type="ARBA" id="ARBA00022649"/>
    </source>
</evidence>
<keyword evidence="1 5" id="KW-1277">Toxin-antitoxin system</keyword>
<comment type="function">
    <text evidence="5">Toxic component of a toxin-antitoxin (TA) system. An RNase.</text>
</comment>
<evidence type="ECO:0000313" key="8">
    <source>
        <dbReference type="Proteomes" id="UP000502260"/>
    </source>
</evidence>
<dbReference type="AlphaFoldDB" id="A0A6F8V812"/>
<dbReference type="EC" id="3.1.-.-" evidence="5"/>
<dbReference type="Pfam" id="PF01850">
    <property type="entry name" value="PIN"/>
    <property type="match status" value="1"/>
</dbReference>
<comment type="cofactor">
    <cofactor evidence="5">
        <name>Mg(2+)</name>
        <dbReference type="ChEBI" id="CHEBI:18420"/>
    </cofactor>
</comment>
<evidence type="ECO:0000256" key="2">
    <source>
        <dbReference type="ARBA" id="ARBA00022722"/>
    </source>
</evidence>
<feature type="binding site" evidence="5">
    <location>
        <position position="5"/>
    </location>
    <ligand>
        <name>Mg(2+)</name>
        <dbReference type="ChEBI" id="CHEBI:18420"/>
    </ligand>
</feature>
<evidence type="ECO:0000256" key="4">
    <source>
        <dbReference type="ARBA" id="ARBA00022801"/>
    </source>
</evidence>
<dbReference type="KEGG" id="slac:SKTS_01470"/>
<dbReference type="GO" id="GO:0000287">
    <property type="term" value="F:magnesium ion binding"/>
    <property type="evidence" value="ECO:0007669"/>
    <property type="project" value="UniProtKB-UniRule"/>
</dbReference>
<dbReference type="PANTHER" id="PTHR39664:SF2">
    <property type="entry name" value="NUCLEIC ACID-BINDING PROTEIN, CONTAINING PIN DOMAIN-RELATED"/>
    <property type="match status" value="1"/>
</dbReference>
<dbReference type="RefSeq" id="WP_173058910.1">
    <property type="nucleotide sequence ID" value="NZ_AP022853.1"/>
</dbReference>
<proteinExistence type="inferred from homology"/>
<evidence type="ECO:0000256" key="3">
    <source>
        <dbReference type="ARBA" id="ARBA00022723"/>
    </source>
</evidence>
<name>A0A6F8V812_9PROT</name>
<feature type="domain" description="PIN" evidence="6">
    <location>
        <begin position="4"/>
        <end position="118"/>
    </location>
</feature>
<dbReference type="CDD" id="cd18683">
    <property type="entry name" value="PIN_VapC-like"/>
    <property type="match status" value="1"/>
</dbReference>
<dbReference type="InterPro" id="IPR022907">
    <property type="entry name" value="VapC_family"/>
</dbReference>
<dbReference type="HAMAP" id="MF_00265">
    <property type="entry name" value="VapC_Nob1"/>
    <property type="match status" value="1"/>
</dbReference>
<dbReference type="EMBL" id="AP022853">
    <property type="protein sequence ID" value="BCB25261.1"/>
    <property type="molecule type" value="Genomic_DNA"/>
</dbReference>
<accession>A0A6F8V812</accession>
<keyword evidence="5" id="KW-0460">Magnesium</keyword>
<dbReference type="GO" id="GO:0016787">
    <property type="term" value="F:hydrolase activity"/>
    <property type="evidence" value="ECO:0007669"/>
    <property type="project" value="UniProtKB-KW"/>
</dbReference>
<keyword evidence="2 5" id="KW-0540">Nuclease</keyword>
<sequence length="129" mass="14197">MLAIDTNLLVRIVANDEPEQVRRAAALFEAEQIFVPKTVLLETEWVLRYAYKLDSSAIAHALRAIAGLSNVTLENPAELALALGWFESGLDFADALHLASSLRAGRFATFDIKFAQRAQALTEIEIVQA</sequence>
<keyword evidence="3 5" id="KW-0479">Metal-binding</keyword>
<keyword evidence="5" id="KW-0800">Toxin</keyword>
<keyword evidence="8" id="KW-1185">Reference proteome</keyword>
<keyword evidence="4 5" id="KW-0378">Hydrolase</keyword>
<evidence type="ECO:0000313" key="7">
    <source>
        <dbReference type="EMBL" id="BCB25261.1"/>
    </source>
</evidence>
<reference evidence="8" key="1">
    <citation type="submission" date="2020-03" db="EMBL/GenBank/DDBJ databases">
        <title>Complete genome sequence of sulfur-oxidizing bacterium skT11.</title>
        <authorList>
            <person name="Kanda M."/>
            <person name="Kojima H."/>
            <person name="Fukui M."/>
        </authorList>
    </citation>
    <scope>NUCLEOTIDE SEQUENCE [LARGE SCALE GENOMIC DNA]</scope>
    <source>
        <strain evidence="8">skT11</strain>
    </source>
</reference>
<comment type="similarity">
    <text evidence="5">Belongs to the PINc/VapC protein family.</text>
</comment>
<dbReference type="Gene3D" id="3.40.50.1010">
    <property type="entry name" value="5'-nuclease"/>
    <property type="match status" value="1"/>
</dbReference>
<feature type="binding site" evidence="5">
    <location>
        <position position="94"/>
    </location>
    <ligand>
        <name>Mg(2+)</name>
        <dbReference type="ChEBI" id="CHEBI:18420"/>
    </ligand>
</feature>
<dbReference type="SUPFAM" id="SSF88723">
    <property type="entry name" value="PIN domain-like"/>
    <property type="match status" value="1"/>
</dbReference>
<dbReference type="GO" id="GO:0003677">
    <property type="term" value="F:DNA binding"/>
    <property type="evidence" value="ECO:0007669"/>
    <property type="project" value="UniProtKB-KW"/>
</dbReference>
<dbReference type="PANTHER" id="PTHR39664">
    <property type="match status" value="1"/>
</dbReference>
<evidence type="ECO:0000259" key="6">
    <source>
        <dbReference type="Pfam" id="PF01850"/>
    </source>
</evidence>
<dbReference type="GO" id="GO:0004540">
    <property type="term" value="F:RNA nuclease activity"/>
    <property type="evidence" value="ECO:0007669"/>
    <property type="project" value="InterPro"/>
</dbReference>
<evidence type="ECO:0000256" key="5">
    <source>
        <dbReference type="HAMAP-Rule" id="MF_00265"/>
    </source>
</evidence>
<dbReference type="InterPro" id="IPR029060">
    <property type="entry name" value="PIN-like_dom_sf"/>
</dbReference>
<keyword evidence="7" id="KW-0238">DNA-binding</keyword>
<dbReference type="InterPro" id="IPR002716">
    <property type="entry name" value="PIN_dom"/>
</dbReference>
<protein>
    <recommendedName>
        <fullName evidence="5">Ribonuclease VapC</fullName>
        <shortName evidence="5">RNase VapC</shortName>
        <ecNumber evidence="5">3.1.-.-</ecNumber>
    </recommendedName>
    <alternativeName>
        <fullName evidence="5">Toxin VapC</fullName>
    </alternativeName>
</protein>
<dbReference type="Proteomes" id="UP000502260">
    <property type="component" value="Chromosome"/>
</dbReference>